<proteinExistence type="predicted"/>
<dbReference type="KEGG" id="vg:54124741"/>
<evidence type="ECO:0000313" key="1">
    <source>
        <dbReference type="EMBL" id="AVM87324.1"/>
    </source>
</evidence>
<keyword evidence="2" id="KW-1185">Reference proteome</keyword>
<dbReference type="RefSeq" id="YP_009755865.1">
    <property type="nucleotide sequence ID" value="NC_046959.1"/>
</dbReference>
<protein>
    <submittedName>
        <fullName evidence="1">Uncharacterized protein</fullName>
    </submittedName>
</protein>
<accession>A0A2P1GMY2</accession>
<reference evidence="1" key="1">
    <citation type="journal article" date="2018" name="Nature">
        <title>The evolutionary history of vertebrate RNA viruses.</title>
        <authorList>
            <person name="Shi M."/>
            <person name="Lin X.D."/>
            <person name="Chen X."/>
            <person name="Tian J.H."/>
            <person name="Chen L.J."/>
            <person name="Li K."/>
            <person name="Wang W."/>
            <person name="Eden J.S."/>
            <person name="Shen J.J."/>
            <person name="Liu L."/>
            <person name="Holmes E.C."/>
            <person name="Zhang Y.Z."/>
        </authorList>
    </citation>
    <scope>NUCLEOTIDE SEQUENCE [LARGE SCALE GENOMIC DNA]</scope>
    <source>
        <strain evidence="1">LPSG2430</strain>
    </source>
</reference>
<sequence>MWRCMGSYAHDLVVAESIVSYQLEVECFAGPCKNACFACAINPSLDLSLKVFILLTNQICHSHVVHSDVGLAHASDLGVVTAVSHADLPKVDVSNAHEWSTFKRVALVIAVIGNVDQCQPATVWSFNFTTCCEINYPFQAHLRVMLVMVH</sequence>
<dbReference type="GeneID" id="54124741"/>
<name>A0A2P1GMY2_9NIDO</name>
<organism evidence="1">
    <name type="scientific">Guangdong greater green snake arterivirus</name>
    <dbReference type="NCBI Taxonomy" id="2116442"/>
    <lineage>
        <taxon>Viruses</taxon>
        <taxon>Riboviria</taxon>
        <taxon>Orthornavirae</taxon>
        <taxon>Pisuviricota</taxon>
        <taxon>Pisoniviricetes</taxon>
        <taxon>Nidovirales</taxon>
        <taxon>Arnidovirineae</taxon>
        <taxon>Gresnaviridae</taxon>
        <taxon>Reternivirinae</taxon>
        <taxon>Cyclophivirus</taxon>
        <taxon>Cyclophivirus ptyadis</taxon>
        <taxon>Ptyasnivirus 1</taxon>
    </lineage>
</organism>
<dbReference type="EMBL" id="MG600023">
    <property type="protein sequence ID" value="AVM87324.1"/>
    <property type="molecule type" value="Genomic_RNA"/>
</dbReference>
<evidence type="ECO:0000313" key="2">
    <source>
        <dbReference type="Proteomes" id="UP000502925"/>
    </source>
</evidence>
<dbReference type="Proteomes" id="UP000502925">
    <property type="component" value="Segment"/>
</dbReference>